<sequence>MAASSPSPSPPPVRAGEVFRAFLALGSTAFGGPIAHIGYLRRAFVLRRRWLDESRFAQLLAVCQFLPGPASSQLALAIGLQRDGGRGALQAFAGFTLPSALLMGLLAALSPRLDAPASAAALHGLALVAVAVVAHGVVGMARQLANDVPRAAIAIVAAALVLAGGTAWMQLVAIAFGALAGRWACRTPQAPPAAAFVLPYGLRTAAVCLALFLAGLVASLLVPPGGAPTLAGLAAAFYRAGALVFGGGHVVLPLLQQSVVEPGWIAQDAFLAGYGAAQAMPGPMFSLSAYLGALVELDAPAWIGATVALLAVFLPGFLLLAVLPAWSAIAAHPGARRAVAGVNAAVVGLLAAALYDPVWTHAIDGPLDIAIAAATFGLLASGRLPVLAVVAACVGMAMLAGLR</sequence>
<dbReference type="PIRSF" id="PIRSF004810">
    <property type="entry name" value="ChrA"/>
    <property type="match status" value="1"/>
</dbReference>
<comment type="subcellular location">
    <subcellularLocation>
        <location evidence="1">Cell membrane</location>
        <topology evidence="1">Multi-pass membrane protein</topology>
    </subcellularLocation>
</comment>
<keyword evidence="4 7" id="KW-0812">Transmembrane</keyword>
<evidence type="ECO:0000313" key="9">
    <source>
        <dbReference type="Proteomes" id="UP001597033"/>
    </source>
</evidence>
<keyword evidence="3" id="KW-1003">Cell membrane</keyword>
<evidence type="ECO:0000256" key="4">
    <source>
        <dbReference type="ARBA" id="ARBA00022692"/>
    </source>
</evidence>
<dbReference type="InterPro" id="IPR014047">
    <property type="entry name" value="Chr_Tranpt_l_chain"/>
</dbReference>
<keyword evidence="5 7" id="KW-1133">Transmembrane helix</keyword>
<dbReference type="PANTHER" id="PTHR33567">
    <property type="entry name" value="CHROMATE ION TRANSPORTER (EUROFUNG)"/>
    <property type="match status" value="1"/>
</dbReference>
<gene>
    <name evidence="8" type="primary">chrA</name>
    <name evidence="8" type="ORF">ACFQ2N_14315</name>
</gene>
<organism evidence="8 9">
    <name type="scientific">Pseudoxanthomonas kaohsiungensis</name>
    <dbReference type="NCBI Taxonomy" id="283923"/>
    <lineage>
        <taxon>Bacteria</taxon>
        <taxon>Pseudomonadati</taxon>
        <taxon>Pseudomonadota</taxon>
        <taxon>Gammaproteobacteria</taxon>
        <taxon>Lysobacterales</taxon>
        <taxon>Lysobacteraceae</taxon>
        <taxon>Pseudoxanthomonas</taxon>
    </lineage>
</organism>
<accession>A0ABW3LZ44</accession>
<evidence type="ECO:0000256" key="7">
    <source>
        <dbReference type="SAM" id="Phobius"/>
    </source>
</evidence>
<dbReference type="PANTHER" id="PTHR33567:SF3">
    <property type="entry name" value="CHROMATE ION TRANSPORTER (EUROFUNG)"/>
    <property type="match status" value="1"/>
</dbReference>
<evidence type="ECO:0000256" key="1">
    <source>
        <dbReference type="ARBA" id="ARBA00004651"/>
    </source>
</evidence>
<evidence type="ECO:0000256" key="5">
    <source>
        <dbReference type="ARBA" id="ARBA00022989"/>
    </source>
</evidence>
<dbReference type="Pfam" id="PF02417">
    <property type="entry name" value="Chromate_transp"/>
    <property type="match status" value="2"/>
</dbReference>
<dbReference type="RefSeq" id="WP_162378095.1">
    <property type="nucleotide sequence ID" value="NZ_JBHTKN010000011.1"/>
</dbReference>
<evidence type="ECO:0000256" key="6">
    <source>
        <dbReference type="ARBA" id="ARBA00023136"/>
    </source>
</evidence>
<dbReference type="EMBL" id="JBHTKN010000011">
    <property type="protein sequence ID" value="MFD1043523.1"/>
    <property type="molecule type" value="Genomic_DNA"/>
</dbReference>
<reference evidence="9" key="1">
    <citation type="journal article" date="2019" name="Int. J. Syst. Evol. Microbiol.">
        <title>The Global Catalogue of Microorganisms (GCM) 10K type strain sequencing project: providing services to taxonomists for standard genome sequencing and annotation.</title>
        <authorList>
            <consortium name="The Broad Institute Genomics Platform"/>
            <consortium name="The Broad Institute Genome Sequencing Center for Infectious Disease"/>
            <person name="Wu L."/>
            <person name="Ma J."/>
        </authorList>
    </citation>
    <scope>NUCLEOTIDE SEQUENCE [LARGE SCALE GENOMIC DNA]</scope>
    <source>
        <strain evidence="9">CCUG 55854</strain>
    </source>
</reference>
<dbReference type="NCBIfam" id="TIGR00937">
    <property type="entry name" value="2A51"/>
    <property type="match status" value="1"/>
</dbReference>
<dbReference type="InterPro" id="IPR003370">
    <property type="entry name" value="Chromate_transpt"/>
</dbReference>
<keyword evidence="9" id="KW-1185">Reference proteome</keyword>
<feature type="transmembrane region" description="Helical" evidence="7">
    <location>
        <begin position="338"/>
        <end position="355"/>
    </location>
</feature>
<feature type="transmembrane region" description="Helical" evidence="7">
    <location>
        <begin position="121"/>
        <end position="141"/>
    </location>
</feature>
<comment type="caution">
    <text evidence="8">The sequence shown here is derived from an EMBL/GenBank/DDBJ whole genome shotgun (WGS) entry which is preliminary data.</text>
</comment>
<dbReference type="Proteomes" id="UP001597033">
    <property type="component" value="Unassembled WGS sequence"/>
</dbReference>
<feature type="transmembrane region" description="Helical" evidence="7">
    <location>
        <begin position="229"/>
        <end position="252"/>
    </location>
</feature>
<feature type="transmembrane region" description="Helical" evidence="7">
    <location>
        <begin position="20"/>
        <end position="40"/>
    </location>
</feature>
<keyword evidence="6 7" id="KW-0472">Membrane</keyword>
<evidence type="ECO:0000256" key="2">
    <source>
        <dbReference type="ARBA" id="ARBA00005262"/>
    </source>
</evidence>
<feature type="transmembrane region" description="Helical" evidence="7">
    <location>
        <begin position="384"/>
        <end position="402"/>
    </location>
</feature>
<proteinExistence type="inferred from homology"/>
<feature type="transmembrane region" description="Helical" evidence="7">
    <location>
        <begin position="153"/>
        <end position="180"/>
    </location>
</feature>
<comment type="similarity">
    <text evidence="2">Belongs to the chromate ion transporter (CHR) (TC 2.A.51) family.</text>
</comment>
<name>A0ABW3LZ44_9GAMM</name>
<protein>
    <submittedName>
        <fullName evidence="8">Chromate efflux transporter</fullName>
    </submittedName>
</protein>
<feature type="transmembrane region" description="Helical" evidence="7">
    <location>
        <begin position="301"/>
        <end position="326"/>
    </location>
</feature>
<evidence type="ECO:0000313" key="8">
    <source>
        <dbReference type="EMBL" id="MFD1043523.1"/>
    </source>
</evidence>
<feature type="transmembrane region" description="Helical" evidence="7">
    <location>
        <begin position="200"/>
        <end position="222"/>
    </location>
</feature>
<feature type="transmembrane region" description="Helical" evidence="7">
    <location>
        <begin position="88"/>
        <end position="109"/>
    </location>
</feature>
<evidence type="ECO:0000256" key="3">
    <source>
        <dbReference type="ARBA" id="ARBA00022475"/>
    </source>
</evidence>